<dbReference type="InterPro" id="IPR014238">
    <property type="entry name" value="Spore_YlmC/YmxH"/>
</dbReference>
<name>A0ABM6RST3_9FIRM</name>
<dbReference type="InterPro" id="IPR027275">
    <property type="entry name" value="PRC-brl_dom"/>
</dbReference>
<gene>
    <name evidence="2" type="ORF">BXT84_10975</name>
</gene>
<dbReference type="NCBIfam" id="TIGR02888">
    <property type="entry name" value="spore_YlmC_YmxH"/>
    <property type="match status" value="1"/>
</dbReference>
<dbReference type="Proteomes" id="UP000325292">
    <property type="component" value="Chromosome"/>
</dbReference>
<dbReference type="Gene3D" id="2.30.30.240">
    <property type="entry name" value="PRC-barrel domain"/>
    <property type="match status" value="1"/>
</dbReference>
<accession>A0ABM6RST3</accession>
<feature type="domain" description="PRC-barrel" evidence="1">
    <location>
        <begin position="5"/>
        <end position="77"/>
    </location>
</feature>
<dbReference type="Pfam" id="PF05239">
    <property type="entry name" value="PRC"/>
    <property type="match status" value="1"/>
</dbReference>
<sequence length="84" mass="9413">MVKTSALRTKDVINIVDGRRMGFIGDLELDLEGGRLKAVVILGASHLLGLFGRERDTVIPWDQIRKIGEDVILVEIDQYHAQDI</sequence>
<evidence type="ECO:0000259" key="1">
    <source>
        <dbReference type="Pfam" id="PF05239"/>
    </source>
</evidence>
<reference evidence="2 3" key="1">
    <citation type="journal article" date="2019" name="Sci. Rep.">
        <title>Sulfobacillus thermotolerans: new insights into resistance and metabolic capacities of acidophilic chemolithotrophs.</title>
        <authorList>
            <person name="Panyushkina A.E."/>
            <person name="Babenko V.V."/>
            <person name="Nikitina A.S."/>
            <person name="Selezneva O.V."/>
            <person name="Tsaplina I.A."/>
            <person name="Letarova M.A."/>
            <person name="Kostryukova E.S."/>
            <person name="Letarov A.V."/>
        </authorList>
    </citation>
    <scope>NUCLEOTIDE SEQUENCE [LARGE SCALE GENOMIC DNA]</scope>
    <source>
        <strain evidence="2 3">Kr1</strain>
    </source>
</reference>
<protein>
    <submittedName>
        <fullName evidence="2">YlmC/YmxH family sporulation protein</fullName>
    </submittedName>
</protein>
<evidence type="ECO:0000313" key="2">
    <source>
        <dbReference type="EMBL" id="AUW94398.1"/>
    </source>
</evidence>
<dbReference type="SUPFAM" id="SSF50346">
    <property type="entry name" value="PRC-barrel domain"/>
    <property type="match status" value="1"/>
</dbReference>
<proteinExistence type="predicted"/>
<dbReference type="InterPro" id="IPR011033">
    <property type="entry name" value="PRC_barrel-like_sf"/>
</dbReference>
<dbReference type="PANTHER" id="PTHR40061:SF1">
    <property type="entry name" value="SPORULATION PROTEIN YLMC-RELATED"/>
    <property type="match status" value="1"/>
</dbReference>
<evidence type="ECO:0000313" key="3">
    <source>
        <dbReference type="Proteomes" id="UP000325292"/>
    </source>
</evidence>
<dbReference type="EMBL" id="CP019454">
    <property type="protein sequence ID" value="AUW94398.1"/>
    <property type="molecule type" value="Genomic_DNA"/>
</dbReference>
<organism evidence="2 3">
    <name type="scientific">Sulfobacillus thermotolerans</name>
    <dbReference type="NCBI Taxonomy" id="338644"/>
    <lineage>
        <taxon>Bacteria</taxon>
        <taxon>Bacillati</taxon>
        <taxon>Bacillota</taxon>
        <taxon>Clostridia</taxon>
        <taxon>Eubacteriales</taxon>
        <taxon>Clostridiales Family XVII. Incertae Sedis</taxon>
        <taxon>Sulfobacillus</taxon>
    </lineage>
</organism>
<keyword evidence="3" id="KW-1185">Reference proteome</keyword>
<dbReference type="PANTHER" id="PTHR40061">
    <property type="entry name" value="SPORULATION PROTEIN YLMC-RELATED"/>
    <property type="match status" value="1"/>
</dbReference>